<accession>A0A0G0PB65</accession>
<proteinExistence type="predicted"/>
<comment type="caution">
    <text evidence="2">The sequence shown here is derived from an EMBL/GenBank/DDBJ whole genome shotgun (WGS) entry which is preliminary data.</text>
</comment>
<reference evidence="2 3" key="1">
    <citation type="journal article" date="2015" name="Nature">
        <title>rRNA introns, odd ribosomes, and small enigmatic genomes across a large radiation of phyla.</title>
        <authorList>
            <person name="Brown C.T."/>
            <person name="Hug L.A."/>
            <person name="Thomas B.C."/>
            <person name="Sharon I."/>
            <person name="Castelle C.J."/>
            <person name="Singh A."/>
            <person name="Wilkins M.J."/>
            <person name="Williams K.H."/>
            <person name="Banfield J.F."/>
        </authorList>
    </citation>
    <scope>NUCLEOTIDE SEQUENCE [LARGE SCALE GENOMIC DNA]</scope>
</reference>
<evidence type="ECO:0000313" key="2">
    <source>
        <dbReference type="EMBL" id="KKQ86541.1"/>
    </source>
</evidence>
<evidence type="ECO:0000256" key="1">
    <source>
        <dbReference type="SAM" id="MobiDB-lite"/>
    </source>
</evidence>
<sequence>MVFDKISQMTLENKRPESKMSHLIRHLPTGPNTIDSFRRLMVGATVSTLELESGRAPVGGLIAFAASMFIDVKNEVFPKKK</sequence>
<dbReference type="EMBL" id="LBVN01000022">
    <property type="protein sequence ID" value="KKQ86541.1"/>
    <property type="molecule type" value="Genomic_DNA"/>
</dbReference>
<feature type="region of interest" description="Disordered" evidence="1">
    <location>
        <begin position="1"/>
        <end position="22"/>
    </location>
</feature>
<protein>
    <submittedName>
        <fullName evidence="2">Uncharacterized protein</fullName>
    </submittedName>
</protein>
<dbReference type="AlphaFoldDB" id="A0A0G0PB65"/>
<organism evidence="2 3">
    <name type="scientific">Candidatus Woesebacteria bacterium GW2011_GWB1_38_8b</name>
    <dbReference type="NCBI Taxonomy" id="1618571"/>
    <lineage>
        <taxon>Bacteria</taxon>
        <taxon>Candidatus Woeseibacteriota</taxon>
    </lineage>
</organism>
<dbReference type="Proteomes" id="UP000033944">
    <property type="component" value="Unassembled WGS sequence"/>
</dbReference>
<gene>
    <name evidence="2" type="ORF">UT10_C0022G0002</name>
</gene>
<name>A0A0G0PB65_9BACT</name>
<evidence type="ECO:0000313" key="3">
    <source>
        <dbReference type="Proteomes" id="UP000033944"/>
    </source>
</evidence>